<dbReference type="InterPro" id="IPR002913">
    <property type="entry name" value="START_lipid-bd_dom"/>
</dbReference>
<dbReference type="PROSITE" id="PS50238">
    <property type="entry name" value="RHOGAP"/>
    <property type="match status" value="1"/>
</dbReference>
<dbReference type="GO" id="GO:0007165">
    <property type="term" value="P:signal transduction"/>
    <property type="evidence" value="ECO:0007669"/>
    <property type="project" value="InterPro"/>
</dbReference>
<dbReference type="GO" id="GO:0005096">
    <property type="term" value="F:GTPase activator activity"/>
    <property type="evidence" value="ECO:0007669"/>
    <property type="project" value="UniProtKB-KW"/>
</dbReference>
<dbReference type="SUPFAM" id="SSF55961">
    <property type="entry name" value="Bet v1-like"/>
    <property type="match status" value="1"/>
</dbReference>
<keyword evidence="2" id="KW-0597">Phosphoprotein</keyword>
<feature type="domain" description="Rho-GAP" evidence="4">
    <location>
        <begin position="357"/>
        <end position="565"/>
    </location>
</feature>
<dbReference type="InterPro" id="IPR008936">
    <property type="entry name" value="Rho_GTPase_activation_prot"/>
</dbReference>
<dbReference type="PANTHER" id="PTHR12659:SF7">
    <property type="entry name" value="CROSSVEINLESS C, ISOFORM C"/>
    <property type="match status" value="1"/>
</dbReference>
<organism evidence="6 7">
    <name type="scientific">Lutzomyia longipalpis</name>
    <name type="common">Sand fly</name>
    <dbReference type="NCBI Taxonomy" id="7200"/>
    <lineage>
        <taxon>Eukaryota</taxon>
        <taxon>Metazoa</taxon>
        <taxon>Ecdysozoa</taxon>
        <taxon>Arthropoda</taxon>
        <taxon>Hexapoda</taxon>
        <taxon>Insecta</taxon>
        <taxon>Pterygota</taxon>
        <taxon>Neoptera</taxon>
        <taxon>Endopterygota</taxon>
        <taxon>Diptera</taxon>
        <taxon>Nematocera</taxon>
        <taxon>Psychodoidea</taxon>
        <taxon>Psychodidae</taxon>
        <taxon>Lutzomyia</taxon>
        <taxon>Lutzomyia</taxon>
    </lineage>
</organism>
<dbReference type="GO" id="GO:0035023">
    <property type="term" value="P:regulation of Rho protein signal transduction"/>
    <property type="evidence" value="ECO:0007669"/>
    <property type="project" value="TreeGrafter"/>
</dbReference>
<dbReference type="VEuPathDB" id="VectorBase:LLOJ002404"/>
<keyword evidence="7" id="KW-1185">Reference proteome</keyword>
<dbReference type="FunFam" id="3.30.530.20:FF:000009">
    <property type="entry name" value="StAR related lipid transfer domain containing 13"/>
    <property type="match status" value="1"/>
</dbReference>
<proteinExistence type="predicted"/>
<evidence type="ECO:0000256" key="1">
    <source>
        <dbReference type="ARBA" id="ARBA00022468"/>
    </source>
</evidence>
<dbReference type="SMART" id="SM00234">
    <property type="entry name" value="START"/>
    <property type="match status" value="1"/>
</dbReference>
<dbReference type="Pfam" id="PF01852">
    <property type="entry name" value="START"/>
    <property type="match status" value="1"/>
</dbReference>
<feature type="compositionally biased region" description="Low complexity" evidence="3">
    <location>
        <begin position="133"/>
        <end position="146"/>
    </location>
</feature>
<dbReference type="PROSITE" id="PS50848">
    <property type="entry name" value="START"/>
    <property type="match status" value="1"/>
</dbReference>
<dbReference type="InterPro" id="IPR000198">
    <property type="entry name" value="RhoGAP_dom"/>
</dbReference>
<evidence type="ECO:0000256" key="3">
    <source>
        <dbReference type="SAM" id="MobiDB-lite"/>
    </source>
</evidence>
<dbReference type="PANTHER" id="PTHR12659">
    <property type="entry name" value="RHO-TYPE GTPASE ACTIVATING PROTEIN"/>
    <property type="match status" value="1"/>
</dbReference>
<feature type="compositionally biased region" description="Basic and acidic residues" evidence="3">
    <location>
        <begin position="219"/>
        <end position="229"/>
    </location>
</feature>
<dbReference type="Gene3D" id="1.10.555.10">
    <property type="entry name" value="Rho GTPase activation protein"/>
    <property type="match status" value="1"/>
</dbReference>
<dbReference type="EnsemblMetazoa" id="LLOJ002404-RA">
    <property type="protein sequence ID" value="LLOJ002404-PA"/>
    <property type="gene ID" value="LLOJ002404"/>
</dbReference>
<feature type="compositionally biased region" description="Basic and acidic residues" evidence="3">
    <location>
        <begin position="240"/>
        <end position="255"/>
    </location>
</feature>
<feature type="compositionally biased region" description="Basic residues" evidence="3">
    <location>
        <begin position="157"/>
        <end position="169"/>
    </location>
</feature>
<dbReference type="Gene3D" id="3.30.530.20">
    <property type="match status" value="1"/>
</dbReference>
<evidence type="ECO:0000256" key="2">
    <source>
        <dbReference type="ARBA" id="ARBA00022553"/>
    </source>
</evidence>
<sequence>MIQSKFRRTGSERLRDGAKAFLRRVESIKSKRRKRQNKEGVIISGPQVLDFSQMNQKMSDLKCVDVFSHPCSPVPTSPTVMSPKHLFVNTNELRLPFTDPNRLSPKHAMGKKTHHYRSLSNRTSPLPFMGQTSSKSGDDSSSYCSDTNSQDSVTIRVGRKKPNRARRFFQRGSKVEDAGALSDSECHPGKNKYFKDTSVSGKEGKSSKLARGGSLNLGKESDKYRDAFQKRSLRSRSTIRKQERKTDSDSKDEEVILRSNRGPVVRWHSFQTAEKPEMKSLLRPLSSQPSKKRESGIQFAALSCGQFQVIRKLALVTLTGHMERYCPTHRTGWNWELPKFIKKIKTPDYKDKKVFGVPLLLVLQRTGHSLPTPIQQALKWLKANALDQVGLFRKSGVKSRIFKIKGMVENAKESELVTLFDGQQAYDVADMVKQYFRELPESLLTSKMSETFIAIFQHLPPEVRPDAVQYAVLLLPDENREVLYTLIVFLNQVSECSMFNQMTANNLAVCLAPSIFHGGIISPRSNSVSPRRRKPAGLPDPRELCETKASHECLTYLIQNYRTVFTFSNEKMQRCKFSHFDESRPVTLNTLGEDIQLHDWRGYLYECTTAAMKEGREKSRGWISSPSLDPHVDIAYKKIGDGHPLRLWKCTVEVEAPPTEVLHHIVKERHLWDTDLLKWRVIEQLDEKSEIFQYVCGGQSITDYCVVRSWNTELPRGACVIVETSVEHQDATLLLLGGVRGVVLASRYLIEPCGSGKSRIVHLARVDAKGRTPEWYNKSYGHICSHYLSAIRNFFKHVTQGPESKV</sequence>
<reference evidence="6" key="1">
    <citation type="submission" date="2020-05" db="UniProtKB">
        <authorList>
            <consortium name="EnsemblMetazoa"/>
        </authorList>
    </citation>
    <scope>IDENTIFICATION</scope>
    <source>
        <strain evidence="6">Jacobina</strain>
    </source>
</reference>
<dbReference type="GO" id="GO:0030036">
    <property type="term" value="P:actin cytoskeleton organization"/>
    <property type="evidence" value="ECO:0007669"/>
    <property type="project" value="TreeGrafter"/>
</dbReference>
<dbReference type="Proteomes" id="UP000092461">
    <property type="component" value="Unassembled WGS sequence"/>
</dbReference>
<evidence type="ECO:0000259" key="4">
    <source>
        <dbReference type="PROSITE" id="PS50238"/>
    </source>
</evidence>
<evidence type="ECO:0000259" key="5">
    <source>
        <dbReference type="PROSITE" id="PS50848"/>
    </source>
</evidence>
<dbReference type="SUPFAM" id="SSF48350">
    <property type="entry name" value="GTPase activation domain, GAP"/>
    <property type="match status" value="1"/>
</dbReference>
<keyword evidence="1" id="KW-0343">GTPase activation</keyword>
<dbReference type="Pfam" id="PF00620">
    <property type="entry name" value="RhoGAP"/>
    <property type="match status" value="1"/>
</dbReference>
<dbReference type="EMBL" id="AJWK01007887">
    <property type="status" value="NOT_ANNOTATED_CDS"/>
    <property type="molecule type" value="Genomic_DNA"/>
</dbReference>
<evidence type="ECO:0000313" key="7">
    <source>
        <dbReference type="Proteomes" id="UP000092461"/>
    </source>
</evidence>
<name>A0A1B0CDI4_LUTLO</name>
<evidence type="ECO:0000313" key="6">
    <source>
        <dbReference type="EnsemblMetazoa" id="LLOJ002404-PA"/>
    </source>
</evidence>
<dbReference type="GO" id="GO:0008289">
    <property type="term" value="F:lipid binding"/>
    <property type="evidence" value="ECO:0007669"/>
    <property type="project" value="InterPro"/>
</dbReference>
<accession>A0A1B0CDI4</accession>
<feature type="domain" description="START" evidence="5">
    <location>
        <begin position="618"/>
        <end position="776"/>
    </location>
</feature>
<feature type="region of interest" description="Disordered" evidence="3">
    <location>
        <begin position="98"/>
        <end position="255"/>
    </location>
</feature>
<dbReference type="AlphaFoldDB" id="A0A1B0CDI4"/>
<evidence type="ECO:0008006" key="8">
    <source>
        <dbReference type="Google" id="ProtNLM"/>
    </source>
</evidence>
<dbReference type="VEuPathDB" id="VectorBase:LLONM1_000073"/>
<dbReference type="SMART" id="SM00324">
    <property type="entry name" value="RhoGAP"/>
    <property type="match status" value="1"/>
</dbReference>
<feature type="compositionally biased region" description="Basic residues" evidence="3">
    <location>
        <begin position="104"/>
        <end position="117"/>
    </location>
</feature>
<dbReference type="CDD" id="cd08869">
    <property type="entry name" value="START_RhoGAP"/>
    <property type="match status" value="1"/>
</dbReference>
<protein>
    <recommendedName>
        <fullName evidence="8">Rho gtpase-activating protein 7</fullName>
    </recommendedName>
</protein>
<dbReference type="InterPro" id="IPR023393">
    <property type="entry name" value="START-like_dom_sf"/>
</dbReference>
<dbReference type="CDD" id="cd04375">
    <property type="entry name" value="RhoGAP_DLC1"/>
    <property type="match status" value="1"/>
</dbReference>